<organism evidence="1 2">
    <name type="scientific">Monopterus albus</name>
    <name type="common">Swamp eel</name>
    <dbReference type="NCBI Taxonomy" id="43700"/>
    <lineage>
        <taxon>Eukaryota</taxon>
        <taxon>Metazoa</taxon>
        <taxon>Chordata</taxon>
        <taxon>Craniata</taxon>
        <taxon>Vertebrata</taxon>
        <taxon>Euteleostomi</taxon>
        <taxon>Actinopterygii</taxon>
        <taxon>Neopterygii</taxon>
        <taxon>Teleostei</taxon>
        <taxon>Neoteleostei</taxon>
        <taxon>Acanthomorphata</taxon>
        <taxon>Anabantaria</taxon>
        <taxon>Synbranchiformes</taxon>
        <taxon>Synbranchidae</taxon>
        <taxon>Monopterus</taxon>
    </lineage>
</organism>
<reference evidence="1" key="1">
    <citation type="submission" date="2025-08" db="UniProtKB">
        <authorList>
            <consortium name="Ensembl"/>
        </authorList>
    </citation>
    <scope>IDENTIFICATION</scope>
</reference>
<sequence length="132" mass="14308">MLSFFSGRLFKSNLCQKHNPVAETCEHSATFVIPPSAQTGRKGLFSNHGRTNRRISLLHPAAACSHTVPSSPNEYQKTGFPFLNRHAKPTDTHTVFMHTHAEIPHPAALRCQLFLTGSAGSRGQLSDSTGGG</sequence>
<keyword evidence="2" id="KW-1185">Reference proteome</keyword>
<name>A0A3Q3QK62_MONAL</name>
<evidence type="ECO:0000313" key="1">
    <source>
        <dbReference type="Ensembl" id="ENSMALP00000014511.1"/>
    </source>
</evidence>
<dbReference type="Proteomes" id="UP000261600">
    <property type="component" value="Unplaced"/>
</dbReference>
<dbReference type="AlphaFoldDB" id="A0A3Q3QK62"/>
<proteinExistence type="predicted"/>
<accession>A0A3Q3QK62</accession>
<dbReference type="Ensembl" id="ENSMALT00000014818.1">
    <property type="protein sequence ID" value="ENSMALP00000014511.1"/>
    <property type="gene ID" value="ENSMALG00000010199.1"/>
</dbReference>
<protein>
    <submittedName>
        <fullName evidence="1">Uncharacterized protein</fullName>
    </submittedName>
</protein>
<evidence type="ECO:0000313" key="2">
    <source>
        <dbReference type="Proteomes" id="UP000261600"/>
    </source>
</evidence>
<reference evidence="1" key="2">
    <citation type="submission" date="2025-09" db="UniProtKB">
        <authorList>
            <consortium name="Ensembl"/>
        </authorList>
    </citation>
    <scope>IDENTIFICATION</scope>
</reference>